<keyword evidence="3" id="KW-1185">Reference proteome</keyword>
<protein>
    <submittedName>
        <fullName evidence="2">Uncharacterized protein</fullName>
    </submittedName>
</protein>
<sequence length="86" mass="9347">MLNQEPLLVKSGQVDDNSVESPDDSKGNAREAPDGEESSKTSSNRSHTMIRQGTFNVNGQDSVATVHATLDGHLARVNKVHQFNDE</sequence>
<evidence type="ECO:0000256" key="1">
    <source>
        <dbReference type="SAM" id="MobiDB-lite"/>
    </source>
</evidence>
<accession>A0AAN8XM83</accession>
<proteinExistence type="predicted"/>
<feature type="region of interest" description="Disordered" evidence="1">
    <location>
        <begin position="1"/>
        <end position="51"/>
    </location>
</feature>
<evidence type="ECO:0000313" key="3">
    <source>
        <dbReference type="Proteomes" id="UP001381693"/>
    </source>
</evidence>
<organism evidence="2 3">
    <name type="scientific">Halocaridina rubra</name>
    <name type="common">Hawaiian red shrimp</name>
    <dbReference type="NCBI Taxonomy" id="373956"/>
    <lineage>
        <taxon>Eukaryota</taxon>
        <taxon>Metazoa</taxon>
        <taxon>Ecdysozoa</taxon>
        <taxon>Arthropoda</taxon>
        <taxon>Crustacea</taxon>
        <taxon>Multicrustacea</taxon>
        <taxon>Malacostraca</taxon>
        <taxon>Eumalacostraca</taxon>
        <taxon>Eucarida</taxon>
        <taxon>Decapoda</taxon>
        <taxon>Pleocyemata</taxon>
        <taxon>Caridea</taxon>
        <taxon>Atyoidea</taxon>
        <taxon>Atyidae</taxon>
        <taxon>Halocaridina</taxon>
    </lineage>
</organism>
<feature type="compositionally biased region" description="Basic and acidic residues" evidence="1">
    <location>
        <begin position="23"/>
        <end position="39"/>
    </location>
</feature>
<comment type="caution">
    <text evidence="2">The sequence shown here is derived from an EMBL/GenBank/DDBJ whole genome shotgun (WGS) entry which is preliminary data.</text>
</comment>
<dbReference type="AlphaFoldDB" id="A0AAN8XM83"/>
<gene>
    <name evidence="2" type="ORF">SK128_023457</name>
</gene>
<dbReference type="EMBL" id="JAXCGZ010003989">
    <property type="protein sequence ID" value="KAK7082513.1"/>
    <property type="molecule type" value="Genomic_DNA"/>
</dbReference>
<name>A0AAN8XM83_HALRR</name>
<reference evidence="2 3" key="1">
    <citation type="submission" date="2023-11" db="EMBL/GenBank/DDBJ databases">
        <title>Halocaridina rubra genome assembly.</title>
        <authorList>
            <person name="Smith C."/>
        </authorList>
    </citation>
    <scope>NUCLEOTIDE SEQUENCE [LARGE SCALE GENOMIC DNA]</scope>
    <source>
        <strain evidence="2">EP-1</strain>
        <tissue evidence="2">Whole</tissue>
    </source>
</reference>
<evidence type="ECO:0000313" key="2">
    <source>
        <dbReference type="EMBL" id="KAK7082513.1"/>
    </source>
</evidence>
<feature type="compositionally biased region" description="Polar residues" evidence="1">
    <location>
        <begin position="40"/>
        <end position="51"/>
    </location>
</feature>
<dbReference type="Proteomes" id="UP001381693">
    <property type="component" value="Unassembled WGS sequence"/>
</dbReference>